<dbReference type="InterPro" id="IPR050555">
    <property type="entry name" value="Bact_Solute-Bind_Prot2"/>
</dbReference>
<feature type="signal peptide" evidence="3">
    <location>
        <begin position="1"/>
        <end position="21"/>
    </location>
</feature>
<dbReference type="AlphaFoldDB" id="A0A366DT48"/>
<dbReference type="PANTHER" id="PTHR30036">
    <property type="entry name" value="D-XYLOSE-BINDING PERIPLASMIC PROTEIN"/>
    <property type="match status" value="1"/>
</dbReference>
<evidence type="ECO:0000256" key="2">
    <source>
        <dbReference type="ARBA" id="ARBA00022729"/>
    </source>
</evidence>
<dbReference type="Pfam" id="PF13407">
    <property type="entry name" value="Peripla_BP_4"/>
    <property type="match status" value="1"/>
</dbReference>
<accession>A0A366DT48</accession>
<dbReference type="PROSITE" id="PS51257">
    <property type="entry name" value="PROKAR_LIPOPROTEIN"/>
    <property type="match status" value="1"/>
</dbReference>
<evidence type="ECO:0000256" key="1">
    <source>
        <dbReference type="ARBA" id="ARBA00004196"/>
    </source>
</evidence>
<reference evidence="5 6" key="1">
    <citation type="submission" date="2018-06" db="EMBL/GenBank/DDBJ databases">
        <title>Genomic Encyclopedia of Type Strains, Phase IV (KMG-IV): sequencing the most valuable type-strain genomes for metagenomic binning, comparative biology and taxonomic classification.</title>
        <authorList>
            <person name="Goeker M."/>
        </authorList>
    </citation>
    <scope>NUCLEOTIDE SEQUENCE [LARGE SCALE GENOMIC DNA]</scope>
    <source>
        <strain evidence="5 6">DSM 15140</strain>
    </source>
</reference>
<dbReference type="GO" id="GO:0030288">
    <property type="term" value="C:outer membrane-bounded periplasmic space"/>
    <property type="evidence" value="ECO:0007669"/>
    <property type="project" value="TreeGrafter"/>
</dbReference>
<feature type="domain" description="Periplasmic binding protein" evidence="4">
    <location>
        <begin position="42"/>
        <end position="296"/>
    </location>
</feature>
<dbReference type="SUPFAM" id="SSF53822">
    <property type="entry name" value="Periplasmic binding protein-like I"/>
    <property type="match status" value="1"/>
</dbReference>
<dbReference type="Proteomes" id="UP000252254">
    <property type="component" value="Unassembled WGS sequence"/>
</dbReference>
<evidence type="ECO:0000256" key="3">
    <source>
        <dbReference type="SAM" id="SignalP"/>
    </source>
</evidence>
<name>A0A366DT48_9BACI</name>
<organism evidence="5 6">
    <name type="scientific">Paraliobacillus ryukyuensis</name>
    <dbReference type="NCBI Taxonomy" id="200904"/>
    <lineage>
        <taxon>Bacteria</taxon>
        <taxon>Bacillati</taxon>
        <taxon>Bacillota</taxon>
        <taxon>Bacilli</taxon>
        <taxon>Bacillales</taxon>
        <taxon>Bacillaceae</taxon>
        <taxon>Paraliobacillus</taxon>
    </lineage>
</organism>
<evidence type="ECO:0000313" key="6">
    <source>
        <dbReference type="Proteomes" id="UP000252254"/>
    </source>
</evidence>
<feature type="chain" id="PRO_5039035868" evidence="3">
    <location>
        <begin position="22"/>
        <end position="343"/>
    </location>
</feature>
<dbReference type="PANTHER" id="PTHR30036:SF1">
    <property type="entry name" value="D-XYLOSE-BINDING PERIPLASMIC PROTEIN"/>
    <property type="match status" value="1"/>
</dbReference>
<dbReference type="InterPro" id="IPR028082">
    <property type="entry name" value="Peripla_BP_I"/>
</dbReference>
<comment type="caution">
    <text evidence="5">The sequence shown here is derived from an EMBL/GenBank/DDBJ whole genome shotgun (WGS) entry which is preliminary data.</text>
</comment>
<comment type="subcellular location">
    <subcellularLocation>
        <location evidence="1">Cell envelope</location>
    </subcellularLocation>
</comment>
<keyword evidence="6" id="KW-1185">Reference proteome</keyword>
<gene>
    <name evidence="5" type="ORF">DES48_11261</name>
</gene>
<proteinExistence type="predicted"/>
<dbReference type="STRING" id="200904.GCA_900168775_03212"/>
<sequence length="343" mass="37396">MKRRLALSLILLLLLAGCATTNKVTNTNGIDKLQADGEKVYVGFALDTLKESRWYRDKENVENKVKELGGNIKTLAANGNQDVQIEQVKLLINEGIDILIIVPSDSKTASKAVQLAHDAGVKVIAYDRLIMDAPLDYYISFDNEKVGEMQAQITLDQVSEGNIAYIGGSKADNNALFFREGAMNVLQPLIDSGDIKLVYDKYTENWSKEIAEKNLRVFLNNNNISIDGIIAANDTLAGAAVNVIGQNTDIPISGQDAELSAIHRILAGTQTGTVYKPIDTLANQAATLAMDIANGNTISTETTTNNGSKDVPSILLEPVRINRNNIEETIIESGHFTKEEVYQ</sequence>
<dbReference type="Gene3D" id="3.40.50.2300">
    <property type="match status" value="2"/>
</dbReference>
<dbReference type="InterPro" id="IPR025997">
    <property type="entry name" value="SBP_2_dom"/>
</dbReference>
<evidence type="ECO:0000259" key="4">
    <source>
        <dbReference type="Pfam" id="PF13407"/>
    </source>
</evidence>
<dbReference type="GO" id="GO:0030246">
    <property type="term" value="F:carbohydrate binding"/>
    <property type="evidence" value="ECO:0007669"/>
    <property type="project" value="TreeGrafter"/>
</dbReference>
<dbReference type="RefSeq" id="WP_245911475.1">
    <property type="nucleotide sequence ID" value="NZ_BAABQN010000013.1"/>
</dbReference>
<protein>
    <submittedName>
        <fullName evidence="5">Xylose-binding protein</fullName>
    </submittedName>
</protein>
<keyword evidence="2 3" id="KW-0732">Signal</keyword>
<evidence type="ECO:0000313" key="5">
    <source>
        <dbReference type="EMBL" id="RBO93260.1"/>
    </source>
</evidence>
<dbReference type="EMBL" id="QNRI01000012">
    <property type="protein sequence ID" value="RBO93260.1"/>
    <property type="molecule type" value="Genomic_DNA"/>
</dbReference>